<evidence type="ECO:0000313" key="3">
    <source>
        <dbReference type="Proteomes" id="UP000198867"/>
    </source>
</evidence>
<dbReference type="EMBL" id="FOVM01000004">
    <property type="protein sequence ID" value="SFN69900.1"/>
    <property type="molecule type" value="Genomic_DNA"/>
</dbReference>
<dbReference type="RefSeq" id="WP_090710586.1">
    <property type="nucleotide sequence ID" value="NZ_FOVM01000004.1"/>
</dbReference>
<dbReference type="Proteomes" id="UP000198867">
    <property type="component" value="Unassembled WGS sequence"/>
</dbReference>
<dbReference type="AlphaFoldDB" id="A0A1I5B5L2"/>
<proteinExistence type="predicted"/>
<reference evidence="3" key="1">
    <citation type="submission" date="2016-10" db="EMBL/GenBank/DDBJ databases">
        <authorList>
            <person name="Varghese N."/>
            <person name="Submissions S."/>
        </authorList>
    </citation>
    <scope>NUCLEOTIDE SEQUENCE [LARGE SCALE GENOMIC DNA]</scope>
    <source>
        <strain evidence="3">CGMCC 1.11101</strain>
    </source>
</reference>
<protein>
    <submittedName>
        <fullName evidence="2">Uncharacterized protein</fullName>
    </submittedName>
</protein>
<keyword evidence="3" id="KW-1185">Reference proteome</keyword>
<feature type="compositionally biased region" description="Basic and acidic residues" evidence="1">
    <location>
        <begin position="25"/>
        <end position="34"/>
    </location>
</feature>
<evidence type="ECO:0000256" key="1">
    <source>
        <dbReference type="SAM" id="MobiDB-lite"/>
    </source>
</evidence>
<name>A0A1I5B5L2_9MICO</name>
<dbReference type="STRING" id="995034.SAMN05216219_1742"/>
<gene>
    <name evidence="2" type="ORF">SAMN05216219_1742</name>
</gene>
<feature type="region of interest" description="Disordered" evidence="1">
    <location>
        <begin position="1"/>
        <end position="34"/>
    </location>
</feature>
<accession>A0A1I5B5L2</accession>
<organism evidence="2 3">
    <name type="scientific">Mycetocola miduiensis</name>
    <dbReference type="NCBI Taxonomy" id="995034"/>
    <lineage>
        <taxon>Bacteria</taxon>
        <taxon>Bacillati</taxon>
        <taxon>Actinomycetota</taxon>
        <taxon>Actinomycetes</taxon>
        <taxon>Micrococcales</taxon>
        <taxon>Microbacteriaceae</taxon>
        <taxon>Mycetocola</taxon>
    </lineage>
</organism>
<sequence length="103" mass="12083">MTLLDQPLLEQPRPERSTPVPRTRPAAEEPHPRTEAEWRLADTDFWVASYQGYFGGTIDRQGDHFFVRDTFARYVGDFSDLAIAKRKLEDHLECLLAERRDRH</sequence>
<evidence type="ECO:0000313" key="2">
    <source>
        <dbReference type="EMBL" id="SFN69900.1"/>
    </source>
</evidence>